<comment type="caution">
    <text evidence="1">The sequence shown here is derived from an EMBL/GenBank/DDBJ whole genome shotgun (WGS) entry which is preliminary data.</text>
</comment>
<proteinExistence type="predicted"/>
<reference evidence="1" key="1">
    <citation type="journal article" date="2022" name="Front. Genet.">
        <title>Chromosome-Scale Assembly of the Dendrobium nobile Genome Provides Insights Into the Molecular Mechanism of the Biosynthesis of the Medicinal Active Ingredient of Dendrobium.</title>
        <authorList>
            <person name="Xu Q."/>
            <person name="Niu S.-C."/>
            <person name="Li K.-L."/>
            <person name="Zheng P.-J."/>
            <person name="Zhang X.-J."/>
            <person name="Jia Y."/>
            <person name="Liu Y."/>
            <person name="Niu Y.-X."/>
            <person name="Yu L.-H."/>
            <person name="Chen D.-F."/>
            <person name="Zhang G.-Q."/>
        </authorList>
    </citation>
    <scope>NUCLEOTIDE SEQUENCE</scope>
    <source>
        <tissue evidence="1">Leaf</tissue>
    </source>
</reference>
<evidence type="ECO:0000313" key="1">
    <source>
        <dbReference type="EMBL" id="KAI0527367.1"/>
    </source>
</evidence>
<sequence length="64" mass="7349">MMDLYVVNFLAFGTEMHLFTFSYEGYEISVIFYLSLHSKDHGGGPGCGYFFAIYSRLQNDTIFS</sequence>
<accession>A0A8T3C2U4</accession>
<dbReference type="EMBL" id="JAGYWB010000003">
    <property type="protein sequence ID" value="KAI0527367.1"/>
    <property type="molecule type" value="Genomic_DNA"/>
</dbReference>
<dbReference type="Proteomes" id="UP000829196">
    <property type="component" value="Unassembled WGS sequence"/>
</dbReference>
<evidence type="ECO:0000313" key="2">
    <source>
        <dbReference type="Proteomes" id="UP000829196"/>
    </source>
</evidence>
<dbReference type="AlphaFoldDB" id="A0A8T3C2U4"/>
<protein>
    <submittedName>
        <fullName evidence="1">Uncharacterized protein</fullName>
    </submittedName>
</protein>
<organism evidence="1 2">
    <name type="scientific">Dendrobium nobile</name>
    <name type="common">Orchid</name>
    <dbReference type="NCBI Taxonomy" id="94219"/>
    <lineage>
        <taxon>Eukaryota</taxon>
        <taxon>Viridiplantae</taxon>
        <taxon>Streptophyta</taxon>
        <taxon>Embryophyta</taxon>
        <taxon>Tracheophyta</taxon>
        <taxon>Spermatophyta</taxon>
        <taxon>Magnoliopsida</taxon>
        <taxon>Liliopsida</taxon>
        <taxon>Asparagales</taxon>
        <taxon>Orchidaceae</taxon>
        <taxon>Epidendroideae</taxon>
        <taxon>Malaxideae</taxon>
        <taxon>Dendrobiinae</taxon>
        <taxon>Dendrobium</taxon>
    </lineage>
</organism>
<gene>
    <name evidence="1" type="ORF">KFK09_002967</name>
</gene>
<keyword evidence="2" id="KW-1185">Reference proteome</keyword>
<name>A0A8T3C2U4_DENNO</name>